<dbReference type="InterPro" id="IPR038765">
    <property type="entry name" value="Papain-like_cys_pep_sf"/>
</dbReference>
<feature type="domain" description="Ubiquitin-like protease family profile" evidence="3">
    <location>
        <begin position="191"/>
        <end position="324"/>
    </location>
</feature>
<dbReference type="EMBL" id="MN739648">
    <property type="protein sequence ID" value="QHT18078.1"/>
    <property type="molecule type" value="Genomic_DNA"/>
</dbReference>
<dbReference type="InterPro" id="IPR003653">
    <property type="entry name" value="Peptidase_C48_C"/>
</dbReference>
<organism evidence="4">
    <name type="scientific">viral metagenome</name>
    <dbReference type="NCBI Taxonomy" id="1070528"/>
    <lineage>
        <taxon>unclassified sequences</taxon>
        <taxon>metagenomes</taxon>
        <taxon>organismal metagenomes</taxon>
    </lineage>
</organism>
<dbReference type="GO" id="GO:0044423">
    <property type="term" value="C:virion component"/>
    <property type="evidence" value="ECO:0007669"/>
    <property type="project" value="UniProtKB-KW"/>
</dbReference>
<keyword evidence="1" id="KW-0645">Protease</keyword>
<evidence type="ECO:0000256" key="1">
    <source>
        <dbReference type="ARBA" id="ARBA00022670"/>
    </source>
</evidence>
<evidence type="ECO:0000259" key="3">
    <source>
        <dbReference type="Pfam" id="PF02902"/>
    </source>
</evidence>
<accession>A0A6C0DMC0</accession>
<reference evidence="4" key="1">
    <citation type="journal article" date="2020" name="Nature">
        <title>Giant virus diversity and host interactions through global metagenomics.</title>
        <authorList>
            <person name="Schulz F."/>
            <person name="Roux S."/>
            <person name="Paez-Espino D."/>
            <person name="Jungbluth S."/>
            <person name="Walsh D.A."/>
            <person name="Denef V.J."/>
            <person name="McMahon K.D."/>
            <person name="Konstantinidis K.T."/>
            <person name="Eloe-Fadrosh E.A."/>
            <person name="Kyrpides N.C."/>
            <person name="Woyke T."/>
        </authorList>
    </citation>
    <scope>NUCLEOTIDE SEQUENCE</scope>
    <source>
        <strain evidence="4">GVMAG-M-3300023174-3</strain>
    </source>
</reference>
<evidence type="ECO:0000313" key="4">
    <source>
        <dbReference type="EMBL" id="QHT18078.1"/>
    </source>
</evidence>
<sequence length="337" mass="39667">MRKSQKHRKTKKNVTRSFQPLNCSPIVKGKTEVAGSCLTAPALYQLKEYYNKHHPSTPILSNTPSQLWHDFRTRFFSCKREDCWLKEIDNVELRENLEKFLFAPSQPVEWKKKPNEWLSNFDIFEVLHQYELTHPTFKAFGPTPIDFDSRPKDESGKCVWEELCTFQLSNYLEKGKTKLGMVFNLDKHDEQGSHWVSLFVDLEERFIFYLDSAGNRIPKEIRTLVKRIQTQGMSLSSPLNSHSSWSMTDKEINSSPIAKQGADLNLQRFKFYENYPLEHQLGNTECGMYSLYFIITMLTGETEGRTFRTSSEKIQFFKKKRVPDKYVSKYRKIYFNV</sequence>
<dbReference type="GO" id="GO:0008234">
    <property type="term" value="F:cysteine-type peptidase activity"/>
    <property type="evidence" value="ECO:0007669"/>
    <property type="project" value="InterPro"/>
</dbReference>
<dbReference type="Pfam" id="PF02902">
    <property type="entry name" value="Peptidase_C48"/>
    <property type="match status" value="1"/>
</dbReference>
<dbReference type="AlphaFoldDB" id="A0A6C0DMC0"/>
<dbReference type="Gene3D" id="3.40.395.10">
    <property type="entry name" value="Adenoviral Proteinase, Chain A"/>
    <property type="match status" value="1"/>
</dbReference>
<dbReference type="GO" id="GO:0006508">
    <property type="term" value="P:proteolysis"/>
    <property type="evidence" value="ECO:0007669"/>
    <property type="project" value="UniProtKB-KW"/>
</dbReference>
<protein>
    <recommendedName>
        <fullName evidence="3">Ubiquitin-like protease family profile domain-containing protein</fullName>
    </recommendedName>
</protein>
<keyword evidence="2" id="KW-0378">Hydrolase</keyword>
<proteinExistence type="predicted"/>
<name>A0A6C0DMC0_9ZZZZ</name>
<dbReference type="SUPFAM" id="SSF54001">
    <property type="entry name" value="Cysteine proteinases"/>
    <property type="match status" value="1"/>
</dbReference>
<evidence type="ECO:0000256" key="2">
    <source>
        <dbReference type="ARBA" id="ARBA00022801"/>
    </source>
</evidence>